<reference evidence="2" key="1">
    <citation type="submission" date="2008-01" db="EMBL/GenBank/DDBJ databases">
        <title>Complete sequence of Shewanella halifaxensis HAW-EB4.</title>
        <authorList>
            <consortium name="US DOE Joint Genome Institute"/>
            <person name="Copeland A."/>
            <person name="Lucas S."/>
            <person name="Lapidus A."/>
            <person name="Glavina del Rio T."/>
            <person name="Dalin E."/>
            <person name="Tice H."/>
            <person name="Bruce D."/>
            <person name="Goodwin L."/>
            <person name="Pitluck S."/>
            <person name="Sims D."/>
            <person name="Brettin T."/>
            <person name="Detter J.C."/>
            <person name="Han C."/>
            <person name="Kuske C.R."/>
            <person name="Schmutz J."/>
            <person name="Larimer F."/>
            <person name="Land M."/>
            <person name="Hauser L."/>
            <person name="Kyrpides N."/>
            <person name="Kim E."/>
            <person name="Zhao J.-S."/>
            <person name="Richardson P."/>
        </authorList>
    </citation>
    <scope>NUCLEOTIDE SEQUENCE [LARGE SCALE GENOMIC DNA]</scope>
    <source>
        <strain evidence="2">HAW-EB4</strain>
    </source>
</reference>
<name>B0TV31_SHEHH</name>
<keyword evidence="1" id="KW-0812">Transmembrane</keyword>
<dbReference type="eggNOG" id="ENOG50337CT">
    <property type="taxonomic scope" value="Bacteria"/>
</dbReference>
<sequence>MGRFAIYFIVKRRIFTLDTLNSNTSRKPWIAFAVVAVIVILFAALVMVMPKGFKSTHEEIGTGKPAVVFVYDNGLAVSNSQTEQMNEARDYLGDQVHFLIARMGTPEGDLLIAQYRADSAELLLFDPAGELVKRQPAMKYAGELVQWVQ</sequence>
<keyword evidence="3" id="KW-1185">Reference proteome</keyword>
<keyword evidence="1" id="KW-0472">Membrane</keyword>
<evidence type="ECO:0000313" key="3">
    <source>
        <dbReference type="Proteomes" id="UP000001317"/>
    </source>
</evidence>
<evidence type="ECO:0000256" key="1">
    <source>
        <dbReference type="SAM" id="Phobius"/>
    </source>
</evidence>
<dbReference type="Proteomes" id="UP000001317">
    <property type="component" value="Chromosome"/>
</dbReference>
<keyword evidence="1" id="KW-1133">Transmembrane helix</keyword>
<dbReference type="HOGENOM" id="CLU_156600_0_0_6"/>
<dbReference type="EMBL" id="CP000931">
    <property type="protein sequence ID" value="ABZ78298.1"/>
    <property type="molecule type" value="Genomic_DNA"/>
</dbReference>
<organism evidence="2 3">
    <name type="scientific">Shewanella halifaxensis (strain HAW-EB4)</name>
    <dbReference type="NCBI Taxonomy" id="458817"/>
    <lineage>
        <taxon>Bacteria</taxon>
        <taxon>Pseudomonadati</taxon>
        <taxon>Pseudomonadota</taxon>
        <taxon>Gammaproteobacteria</taxon>
        <taxon>Alteromonadales</taxon>
        <taxon>Shewanellaceae</taxon>
        <taxon>Shewanella</taxon>
    </lineage>
</organism>
<gene>
    <name evidence="2" type="ordered locus">Shal_3758</name>
</gene>
<feature type="transmembrane region" description="Helical" evidence="1">
    <location>
        <begin position="29"/>
        <end position="48"/>
    </location>
</feature>
<dbReference type="KEGG" id="shl:Shal_3758"/>
<evidence type="ECO:0000313" key="2">
    <source>
        <dbReference type="EMBL" id="ABZ78298.1"/>
    </source>
</evidence>
<dbReference type="AlphaFoldDB" id="B0TV31"/>
<accession>B0TV31</accession>
<protein>
    <submittedName>
        <fullName evidence="2">Uncharacterized protein</fullName>
    </submittedName>
</protein>
<dbReference type="STRING" id="458817.Shal_3758"/>
<proteinExistence type="predicted"/>